<name>A0A3N1NX11_9GAMM</name>
<dbReference type="Pfam" id="PF01738">
    <property type="entry name" value="DLH"/>
    <property type="match status" value="1"/>
</dbReference>
<dbReference type="InterPro" id="IPR050261">
    <property type="entry name" value="FrsA_esterase"/>
</dbReference>
<dbReference type="Gene3D" id="3.40.50.1820">
    <property type="entry name" value="alpha/beta hydrolase"/>
    <property type="match status" value="1"/>
</dbReference>
<dbReference type="PANTHER" id="PTHR22946">
    <property type="entry name" value="DIENELACTONE HYDROLASE DOMAIN-CONTAINING PROTEIN-RELATED"/>
    <property type="match status" value="1"/>
</dbReference>
<organism evidence="2 3">
    <name type="scientific">Gallaecimonas pentaromativorans</name>
    <dbReference type="NCBI Taxonomy" id="584787"/>
    <lineage>
        <taxon>Bacteria</taxon>
        <taxon>Pseudomonadati</taxon>
        <taxon>Pseudomonadota</taxon>
        <taxon>Gammaproteobacteria</taxon>
        <taxon>Enterobacterales</taxon>
        <taxon>Gallaecimonadaceae</taxon>
        <taxon>Gallaecimonas</taxon>
    </lineage>
</organism>
<dbReference type="GO" id="GO:0016787">
    <property type="term" value="F:hydrolase activity"/>
    <property type="evidence" value="ECO:0007669"/>
    <property type="project" value="UniProtKB-KW"/>
</dbReference>
<proteinExistence type="predicted"/>
<reference evidence="2 3" key="1">
    <citation type="submission" date="2018-11" db="EMBL/GenBank/DDBJ databases">
        <title>Genomic Encyclopedia of Type Strains, Phase IV (KMG-IV): sequencing the most valuable type-strain genomes for metagenomic binning, comparative biology and taxonomic classification.</title>
        <authorList>
            <person name="Goeker M."/>
        </authorList>
    </citation>
    <scope>NUCLEOTIDE SEQUENCE [LARGE SCALE GENOMIC DNA]</scope>
    <source>
        <strain evidence="2 3">DSM 21945</strain>
    </source>
</reference>
<dbReference type="RefSeq" id="WP_123422215.1">
    <property type="nucleotide sequence ID" value="NZ_JBLXEP010000003.1"/>
</dbReference>
<keyword evidence="2" id="KW-0378">Hydrolase</keyword>
<dbReference type="AlphaFoldDB" id="A0A3N1NX11"/>
<dbReference type="STRING" id="584787.GCA_001247655_03875"/>
<dbReference type="SUPFAM" id="SSF53474">
    <property type="entry name" value="alpha/beta-Hydrolases"/>
    <property type="match status" value="1"/>
</dbReference>
<evidence type="ECO:0000313" key="2">
    <source>
        <dbReference type="EMBL" id="ROQ23432.1"/>
    </source>
</evidence>
<dbReference type="InterPro" id="IPR002925">
    <property type="entry name" value="Dienelactn_hydro"/>
</dbReference>
<comment type="caution">
    <text evidence="2">The sequence shown here is derived from an EMBL/GenBank/DDBJ whole genome shotgun (WGS) entry which is preliminary data.</text>
</comment>
<dbReference type="Proteomes" id="UP000268033">
    <property type="component" value="Unassembled WGS sequence"/>
</dbReference>
<keyword evidence="3" id="KW-1185">Reference proteome</keyword>
<protein>
    <submittedName>
        <fullName evidence="2">Dienelactone hydrolase</fullName>
    </submittedName>
</protein>
<evidence type="ECO:0000259" key="1">
    <source>
        <dbReference type="Pfam" id="PF01738"/>
    </source>
</evidence>
<dbReference type="PANTHER" id="PTHR22946:SF4">
    <property type="entry name" value="ESTERASE FRSA"/>
    <property type="match status" value="1"/>
</dbReference>
<feature type="domain" description="Dienelactone hydrolase" evidence="1">
    <location>
        <begin position="23"/>
        <end position="239"/>
    </location>
</feature>
<dbReference type="InterPro" id="IPR029058">
    <property type="entry name" value="AB_hydrolase_fold"/>
</dbReference>
<evidence type="ECO:0000313" key="3">
    <source>
        <dbReference type="Proteomes" id="UP000268033"/>
    </source>
</evidence>
<accession>A0A3N1NX11</accession>
<gene>
    <name evidence="2" type="ORF">EDC28_108170</name>
</gene>
<sequence length="241" mass="25618">MAQISVKAVRYQVDGITFEGHLVYHAGSTPSRGLLMAPNFFGISDAAIAQAKRQVRENSVIFVADPFGVDTRPQTPEQAMAAMGPVRADNAMLRRRMNAALDVLKDEAGKLGVAADNLAAFGFCFGGACVLELARQAAPVKAVASFHGLLQTPDPASTKTPQGAVLVLNGAADPLVPSEAIAGFEQEMNSVKADWQLVNFGGAVHSFTDEGADRPGENQYNAKVSRRAFAMMHDLFDEVLA</sequence>
<dbReference type="EMBL" id="RJUL01000008">
    <property type="protein sequence ID" value="ROQ23432.1"/>
    <property type="molecule type" value="Genomic_DNA"/>
</dbReference>